<comment type="subcellular location">
    <subcellularLocation>
        <location evidence="2">Endomembrane system</location>
    </subcellularLocation>
    <subcellularLocation>
        <location evidence="1">Membrane</location>
        <topology evidence="1">Multi-pass membrane protein</topology>
    </subcellularLocation>
</comment>
<dbReference type="InterPro" id="IPR045033">
    <property type="entry name" value="PILS1/3/4/5/7"/>
</dbReference>
<protein>
    <submittedName>
        <fullName evidence="11">Uncharacterized protein</fullName>
    </submittedName>
</protein>
<reference evidence="11" key="1">
    <citation type="submission" date="2014-11" db="EMBL/GenBank/DDBJ databases">
        <authorList>
            <person name="Otto D Thomas"/>
            <person name="Naeem Raeece"/>
        </authorList>
    </citation>
    <scope>NUCLEOTIDE SEQUENCE</scope>
</reference>
<dbReference type="EMBL" id="CDMZ01004872">
    <property type="protein sequence ID" value="CEM51179.1"/>
    <property type="molecule type" value="Genomic_DNA"/>
</dbReference>
<evidence type="ECO:0000256" key="6">
    <source>
        <dbReference type="ARBA" id="ARBA00023136"/>
    </source>
</evidence>
<dbReference type="PhylomeDB" id="A0A0G4I2M5"/>
<feature type="transmembrane region" description="Helical" evidence="10">
    <location>
        <begin position="338"/>
        <end position="367"/>
    </location>
</feature>
<evidence type="ECO:0000256" key="5">
    <source>
        <dbReference type="ARBA" id="ARBA00022989"/>
    </source>
</evidence>
<dbReference type="AlphaFoldDB" id="A0A0G4I2M5"/>
<dbReference type="VEuPathDB" id="CryptoDB:Cvel_10446"/>
<feature type="transmembrane region" description="Helical" evidence="10">
    <location>
        <begin position="412"/>
        <end position="438"/>
    </location>
</feature>
<evidence type="ECO:0000256" key="3">
    <source>
        <dbReference type="ARBA" id="ARBA00022448"/>
    </source>
</evidence>
<keyword evidence="3" id="KW-0813">Transport</keyword>
<dbReference type="InterPro" id="IPR004776">
    <property type="entry name" value="Mem_transp_PIN-like"/>
</dbReference>
<dbReference type="PANTHER" id="PTHR31651">
    <property type="match status" value="1"/>
</dbReference>
<evidence type="ECO:0000256" key="9">
    <source>
        <dbReference type="SAM" id="MobiDB-lite"/>
    </source>
</evidence>
<feature type="transmembrane region" description="Helical" evidence="10">
    <location>
        <begin position="379"/>
        <end position="400"/>
    </location>
</feature>
<dbReference type="GO" id="GO:0016020">
    <property type="term" value="C:membrane"/>
    <property type="evidence" value="ECO:0007669"/>
    <property type="project" value="UniProtKB-SubCell"/>
</dbReference>
<name>A0A0G4I2M5_9ALVE</name>
<feature type="transmembrane region" description="Helical" evidence="10">
    <location>
        <begin position="57"/>
        <end position="81"/>
    </location>
</feature>
<evidence type="ECO:0000256" key="1">
    <source>
        <dbReference type="ARBA" id="ARBA00004141"/>
    </source>
</evidence>
<dbReference type="PANTHER" id="PTHR31651:SF33">
    <property type="entry name" value="PROTEIN PIN-LIKES 1"/>
    <property type="match status" value="1"/>
</dbReference>
<keyword evidence="6 10" id="KW-0472">Membrane</keyword>
<keyword evidence="4 10" id="KW-0812">Transmembrane</keyword>
<feature type="transmembrane region" description="Helical" evidence="10">
    <location>
        <begin position="250"/>
        <end position="270"/>
    </location>
</feature>
<dbReference type="GO" id="GO:0055085">
    <property type="term" value="P:transmembrane transport"/>
    <property type="evidence" value="ECO:0007669"/>
    <property type="project" value="InterPro"/>
</dbReference>
<comment type="similarity">
    <text evidence="8">Belongs to the auxin efflux carrier (TC 2.A.69.2) family.</text>
</comment>
<dbReference type="Pfam" id="PF03547">
    <property type="entry name" value="Mem_trans"/>
    <property type="match status" value="1"/>
</dbReference>
<feature type="transmembrane region" description="Helical" evidence="10">
    <location>
        <begin position="160"/>
        <end position="183"/>
    </location>
</feature>
<evidence type="ECO:0000256" key="4">
    <source>
        <dbReference type="ARBA" id="ARBA00022692"/>
    </source>
</evidence>
<sequence length="440" mass="46639">MCLFLVGFICGFFPRKKPLINRAFSQQLSSLALKVFLPCLSFASISSRLRIEDFGRLWPLLMWSALQTLISFSIGSALLAMTGPFIPEGRQAAASKKKGRGGGAVSDLSSGQTGASAAAMGGLLALMPIALTWQNQANFPLVVMEAMCEQHKSSDCLADAVMMIFMHSFPWALGFWGIAYPFYQSKDTSRGREGTSTSERMKKLVMDVANPAIIATLAGLAVGLISPLRVALYESDNLIMSCIGNTMKLVGTPTISVNTLLLAASFAHMLDEFLLSKKEKEADKDTEGGGKALLPSESGSGSAGAGGGPIQGYGAVGQQQGQAVASESSSQSGGKPSAGLIVTACLSKLVLVPLAGMCLMMAVMRYLGDDSALLPKNSLLRFIILLEFSSPTALSSVLILQQIGLPDYAQQLSLICLFQHCVCFFTGTLWCFAGAAVFDF</sequence>
<evidence type="ECO:0000256" key="8">
    <source>
        <dbReference type="ARBA" id="ARBA00025752"/>
    </source>
</evidence>
<gene>
    <name evidence="11" type="ORF">Cvel_10446</name>
</gene>
<feature type="region of interest" description="Disordered" evidence="9">
    <location>
        <begin position="280"/>
        <end position="305"/>
    </location>
</feature>
<proteinExistence type="inferred from homology"/>
<evidence type="ECO:0000256" key="2">
    <source>
        <dbReference type="ARBA" id="ARBA00004308"/>
    </source>
</evidence>
<dbReference type="GO" id="GO:0012505">
    <property type="term" value="C:endomembrane system"/>
    <property type="evidence" value="ECO:0007669"/>
    <property type="project" value="UniProtKB-SubCell"/>
</dbReference>
<keyword evidence="5 10" id="KW-1133">Transmembrane helix</keyword>
<evidence type="ECO:0000256" key="7">
    <source>
        <dbReference type="ARBA" id="ARBA00025100"/>
    </source>
</evidence>
<evidence type="ECO:0000313" key="11">
    <source>
        <dbReference type="EMBL" id="CEM51179.1"/>
    </source>
</evidence>
<accession>A0A0G4I2M5</accession>
<feature type="transmembrane region" description="Helical" evidence="10">
    <location>
        <begin position="204"/>
        <end position="230"/>
    </location>
</feature>
<comment type="function">
    <text evidence="7">Involved in cellular auxin homeostasis by regulating auxin metabolism. Regulates intracellular auxin accumulation at the endoplasmic reticulum and thus auxin availability for nuclear auxin signaling.</text>
</comment>
<evidence type="ECO:0000256" key="10">
    <source>
        <dbReference type="SAM" id="Phobius"/>
    </source>
</evidence>
<organism evidence="11">
    <name type="scientific">Chromera velia CCMP2878</name>
    <dbReference type="NCBI Taxonomy" id="1169474"/>
    <lineage>
        <taxon>Eukaryota</taxon>
        <taxon>Sar</taxon>
        <taxon>Alveolata</taxon>
        <taxon>Colpodellida</taxon>
        <taxon>Chromeraceae</taxon>
        <taxon>Chromera</taxon>
    </lineage>
</organism>